<comment type="caution">
    <text evidence="2">The sequence shown here is derived from an EMBL/GenBank/DDBJ whole genome shotgun (WGS) entry which is preliminary data.</text>
</comment>
<evidence type="ECO:0000313" key="3">
    <source>
        <dbReference type="Proteomes" id="UP000298390"/>
    </source>
</evidence>
<proteinExistence type="predicted"/>
<feature type="non-terminal residue" evidence="2">
    <location>
        <position position="1"/>
    </location>
</feature>
<sequence length="235" mass="25439">LNRPQTRVPGVRFVADGVDRLKLGEDVFQTQDDIVRLPPPEPAEKDPVSPRASPRSTSAEVLEEFLSILQSSSFRFQPTSPILRTNNGSASHTFYYRASSSLGGSHPDGLGLSSLGETADEMRKDSATPAYPFKLIGSGSLGSYKFFRCWSLPEADHLTLADAPHAIVHLYVFSVACVAHAHAQPLPAPPILRERHRWHFPSALRVTWAAVPGLTCHSLHVPGSGSPAPAHPPTS</sequence>
<organism evidence="2 3">
    <name type="scientific">Rhodofomes roseus</name>
    <dbReference type="NCBI Taxonomy" id="34475"/>
    <lineage>
        <taxon>Eukaryota</taxon>
        <taxon>Fungi</taxon>
        <taxon>Dikarya</taxon>
        <taxon>Basidiomycota</taxon>
        <taxon>Agaricomycotina</taxon>
        <taxon>Agaricomycetes</taxon>
        <taxon>Polyporales</taxon>
        <taxon>Rhodofomes</taxon>
    </lineage>
</organism>
<feature type="region of interest" description="Disordered" evidence="1">
    <location>
        <begin position="35"/>
        <end position="56"/>
    </location>
</feature>
<gene>
    <name evidence="2" type="ORF">EVJ58_g2933</name>
</gene>
<reference evidence="2 3" key="1">
    <citation type="submission" date="2019-01" db="EMBL/GenBank/DDBJ databases">
        <title>Genome sequencing of the rare red list fungi Fomitopsis rosea.</title>
        <authorList>
            <person name="Buettner E."/>
            <person name="Kellner H."/>
        </authorList>
    </citation>
    <scope>NUCLEOTIDE SEQUENCE [LARGE SCALE GENOMIC DNA]</scope>
    <source>
        <strain evidence="2 3">DSM 105464</strain>
    </source>
</reference>
<dbReference type="Proteomes" id="UP000298390">
    <property type="component" value="Unassembled WGS sequence"/>
</dbReference>
<evidence type="ECO:0000256" key="1">
    <source>
        <dbReference type="SAM" id="MobiDB-lite"/>
    </source>
</evidence>
<name>A0A4Y9YQD8_9APHY</name>
<dbReference type="EMBL" id="SEKV01000113">
    <property type="protein sequence ID" value="TFY63993.1"/>
    <property type="molecule type" value="Genomic_DNA"/>
</dbReference>
<dbReference type="AlphaFoldDB" id="A0A4Y9YQD8"/>
<evidence type="ECO:0000313" key="2">
    <source>
        <dbReference type="EMBL" id="TFY63993.1"/>
    </source>
</evidence>
<accession>A0A4Y9YQD8</accession>
<protein>
    <submittedName>
        <fullName evidence="2">Uncharacterized protein</fullName>
    </submittedName>
</protein>